<gene>
    <name evidence="2" type="ORF">FC85_GL002998</name>
</gene>
<evidence type="ECO:0008006" key="4">
    <source>
        <dbReference type="Google" id="ProtNLM"/>
    </source>
</evidence>
<dbReference type="STRING" id="1423739.FC85_GL002998"/>
<sequence>MKIIHLLVGAMLGAVIIFNIPTHVAAADTYLKVTKNNFLKTTRQIKTYNSKKTISMTIPKNTVVQVAGVTTRNKKRYIDLNANQLNYKIRQPLIANNSTTKWTHWISTNTKNFKRVHKPTYLNFYAINKSYPKGAYRSYVADGNLWQTTVWPADPSTQSAALVQITANGYLEYSQSVNMTSLLAPKPTDSLQIQKATYSVNNGKLDLYFKTKPKFAETTRINKKGNNRYRLVIKRLFAYTATPITATNEPTNISKIEIGSRYQIGKTNYLMHLGTAEIKSKY</sequence>
<dbReference type="Proteomes" id="UP000052013">
    <property type="component" value="Unassembled WGS sequence"/>
</dbReference>
<proteinExistence type="predicted"/>
<feature type="signal peptide" evidence="1">
    <location>
        <begin position="1"/>
        <end position="26"/>
    </location>
</feature>
<keyword evidence="1" id="KW-0732">Signal</keyword>
<dbReference type="PATRIC" id="fig|1423739.3.peg.3122"/>
<dbReference type="AlphaFoldDB" id="A0A0R1SJH9"/>
<comment type="caution">
    <text evidence="2">The sequence shown here is derived from an EMBL/GenBank/DDBJ whole genome shotgun (WGS) entry which is preliminary data.</text>
</comment>
<evidence type="ECO:0000313" key="3">
    <source>
        <dbReference type="Proteomes" id="UP000052013"/>
    </source>
</evidence>
<organism evidence="2 3">
    <name type="scientific">Lentilactobacillus diolivorans DSM 14421</name>
    <dbReference type="NCBI Taxonomy" id="1423739"/>
    <lineage>
        <taxon>Bacteria</taxon>
        <taxon>Bacillati</taxon>
        <taxon>Bacillota</taxon>
        <taxon>Bacilli</taxon>
        <taxon>Lactobacillales</taxon>
        <taxon>Lactobacillaceae</taxon>
        <taxon>Lentilactobacillus</taxon>
    </lineage>
</organism>
<evidence type="ECO:0000256" key="1">
    <source>
        <dbReference type="SAM" id="SignalP"/>
    </source>
</evidence>
<protein>
    <recommendedName>
        <fullName evidence="4">Surface layer protein A domain-containing protein</fullName>
    </recommendedName>
</protein>
<dbReference type="RefSeq" id="WP_057864550.1">
    <property type="nucleotide sequence ID" value="NZ_AZEY01000053.1"/>
</dbReference>
<reference evidence="2 3" key="1">
    <citation type="journal article" date="2015" name="Genome Announc.">
        <title>Expanding the biotechnology potential of lactobacilli through comparative genomics of 213 strains and associated genera.</title>
        <authorList>
            <person name="Sun Z."/>
            <person name="Harris H.M."/>
            <person name="McCann A."/>
            <person name="Guo C."/>
            <person name="Argimon S."/>
            <person name="Zhang W."/>
            <person name="Yang X."/>
            <person name="Jeffery I.B."/>
            <person name="Cooney J.C."/>
            <person name="Kagawa T.F."/>
            <person name="Liu W."/>
            <person name="Song Y."/>
            <person name="Salvetti E."/>
            <person name="Wrobel A."/>
            <person name="Rasinkangas P."/>
            <person name="Parkhill J."/>
            <person name="Rea M.C."/>
            <person name="O'Sullivan O."/>
            <person name="Ritari J."/>
            <person name="Douillard F.P."/>
            <person name="Paul Ross R."/>
            <person name="Yang R."/>
            <person name="Briner A.E."/>
            <person name="Felis G.E."/>
            <person name="de Vos W.M."/>
            <person name="Barrangou R."/>
            <person name="Klaenhammer T.R."/>
            <person name="Caufield P.W."/>
            <person name="Cui Y."/>
            <person name="Zhang H."/>
            <person name="O'Toole P.W."/>
        </authorList>
    </citation>
    <scope>NUCLEOTIDE SEQUENCE [LARGE SCALE GENOMIC DNA]</scope>
    <source>
        <strain evidence="2 3">DSM 14421</strain>
    </source>
</reference>
<accession>A0A0R1SJH9</accession>
<name>A0A0R1SJH9_9LACO</name>
<feature type="chain" id="PRO_5006410628" description="Surface layer protein A domain-containing protein" evidence="1">
    <location>
        <begin position="27"/>
        <end position="282"/>
    </location>
</feature>
<evidence type="ECO:0000313" key="2">
    <source>
        <dbReference type="EMBL" id="KRL65944.1"/>
    </source>
</evidence>
<dbReference type="EMBL" id="AZEY01000053">
    <property type="protein sequence ID" value="KRL65944.1"/>
    <property type="molecule type" value="Genomic_DNA"/>
</dbReference>